<geneLocation type="plasmid" evidence="1 2">
    <name>unnamed2</name>
</geneLocation>
<name>A0ABY7LYH9_9BACT</name>
<organism evidence="1 2">
    <name type="scientific">Hymenobacter canadensis</name>
    <dbReference type="NCBI Taxonomy" id="2999067"/>
    <lineage>
        <taxon>Bacteria</taxon>
        <taxon>Pseudomonadati</taxon>
        <taxon>Bacteroidota</taxon>
        <taxon>Cytophagia</taxon>
        <taxon>Cytophagales</taxon>
        <taxon>Hymenobacteraceae</taxon>
        <taxon>Hymenobacter</taxon>
    </lineage>
</organism>
<proteinExistence type="predicted"/>
<evidence type="ECO:0000313" key="1">
    <source>
        <dbReference type="EMBL" id="WBA44320.1"/>
    </source>
</evidence>
<evidence type="ECO:0008006" key="3">
    <source>
        <dbReference type="Google" id="ProtNLM"/>
    </source>
</evidence>
<dbReference type="EMBL" id="CP114769">
    <property type="protein sequence ID" value="WBA44320.1"/>
    <property type="molecule type" value="Genomic_DNA"/>
</dbReference>
<protein>
    <recommendedName>
        <fullName evidence="3">Peptidase MA-like domain-containing protein</fullName>
    </recommendedName>
</protein>
<evidence type="ECO:0000313" key="2">
    <source>
        <dbReference type="Proteomes" id="UP001211005"/>
    </source>
</evidence>
<accession>A0ABY7LYH9</accession>
<sequence>MEVDYMMATSLCNIPGGQEQARRRFDWIQAHYSLEPNAAKVIAGAERNCGTVGSQQVSYIWTSATTRTSLVSGAQPSVKGKIYYEWGSSLADGGKSASFIKRIPTEDFESRLIDTTTNGAYAVKMLRKRINSSCARINREAKDSVLDAEASIEASKHFIVVSRGRDYLPSELNIFASRLEKYLQAYCRQFGMTRPQHFIIVYASKNVDNFKKNASLLHGLNLPKGAIGYSFQNDLSIAAVVPIVGVGQGTFNHELFHLLSRSKFGDIPPWMDEGMAALYEVSEIRSTKIAGLPNWRGRVLFTFGSLRPSLKTLLSWNWSNFDNNAEYQPSDTLQVIDNQRFNQQAVNYATARYFMFYLQEKRKLEDVYKAFQERDPDLLTMSIEENSCYTLAQAMGMSFENIESDFQKWLKDEIIKEKMRGYF</sequence>
<keyword evidence="1" id="KW-0614">Plasmid</keyword>
<gene>
    <name evidence="1" type="ORF">O3303_21170</name>
</gene>
<dbReference type="RefSeq" id="WP_269562338.1">
    <property type="nucleotide sequence ID" value="NZ_CP114769.1"/>
</dbReference>
<dbReference type="Proteomes" id="UP001211005">
    <property type="component" value="Plasmid unnamed2"/>
</dbReference>
<keyword evidence="2" id="KW-1185">Reference proteome</keyword>
<reference evidence="1 2" key="1">
    <citation type="submission" date="2022-12" db="EMBL/GenBank/DDBJ databases">
        <title>Hymenobacter canadensis sp. nov. isolated from lake water of the Cambridge Bay, Canada.</title>
        <authorList>
            <person name="Kim W.H."/>
            <person name="Lee Y.M."/>
        </authorList>
    </citation>
    <scope>NUCLEOTIDE SEQUENCE [LARGE SCALE GENOMIC DNA]</scope>
    <source>
        <strain evidence="1 2">PAMC 29467</strain>
        <plasmid evidence="1 2">unnamed2</plasmid>
    </source>
</reference>